<evidence type="ECO:0000313" key="2">
    <source>
        <dbReference type="Proteomes" id="UP000278222"/>
    </source>
</evidence>
<keyword evidence="2" id="KW-1185">Reference proteome</keyword>
<protein>
    <recommendedName>
        <fullName evidence="3">VWA domain-containing protein</fullName>
    </recommendedName>
</protein>
<dbReference type="EMBL" id="RJKX01000016">
    <property type="protein sequence ID" value="ROP83690.1"/>
    <property type="molecule type" value="Genomic_DNA"/>
</dbReference>
<sequence>MSSDQRKTGPGNLPARSSRAEVDAFLSKLKAAPPAVGGRLIFAMDATASREPSWDRACRIQGEMFQAADKVGRLAVQLCWYRGFDEFAAEPWVTDTSALLARMSGVSCRGGQTQILRVLRHAAAETRRERVAALVFVGDCMEEDIDALCHAAGELGLLGVPAFMFHEGADPVARRAFEEVARLTKGACCPFDAASADQLRDLLAAVAAYAAGGRRALEDFGRRRGGSALLLTHRFAGRG</sequence>
<gene>
    <name evidence="1" type="ORF">EDC65_4339</name>
</gene>
<dbReference type="Proteomes" id="UP000278222">
    <property type="component" value="Unassembled WGS sequence"/>
</dbReference>
<proteinExistence type="predicted"/>
<dbReference type="AlphaFoldDB" id="A0A3N1KYJ2"/>
<dbReference type="InterPro" id="IPR036465">
    <property type="entry name" value="vWFA_dom_sf"/>
</dbReference>
<name>A0A3N1KYJ2_9PROT</name>
<organism evidence="1 2">
    <name type="scientific">Stella humosa</name>
    <dbReference type="NCBI Taxonomy" id="94"/>
    <lineage>
        <taxon>Bacteria</taxon>
        <taxon>Pseudomonadati</taxon>
        <taxon>Pseudomonadota</taxon>
        <taxon>Alphaproteobacteria</taxon>
        <taxon>Rhodospirillales</taxon>
        <taxon>Stellaceae</taxon>
        <taxon>Stella</taxon>
    </lineage>
</organism>
<reference evidence="1 2" key="1">
    <citation type="submission" date="2018-11" db="EMBL/GenBank/DDBJ databases">
        <title>Genomic Encyclopedia of Type Strains, Phase IV (KMG-IV): sequencing the most valuable type-strain genomes for metagenomic binning, comparative biology and taxonomic classification.</title>
        <authorList>
            <person name="Goeker M."/>
        </authorList>
    </citation>
    <scope>NUCLEOTIDE SEQUENCE [LARGE SCALE GENOMIC DNA]</scope>
    <source>
        <strain evidence="1 2">DSM 5900</strain>
    </source>
</reference>
<dbReference type="RefSeq" id="WP_123693460.1">
    <property type="nucleotide sequence ID" value="NZ_AP019700.1"/>
</dbReference>
<comment type="caution">
    <text evidence="1">The sequence shown here is derived from an EMBL/GenBank/DDBJ whole genome shotgun (WGS) entry which is preliminary data.</text>
</comment>
<evidence type="ECO:0000313" key="1">
    <source>
        <dbReference type="EMBL" id="ROP83690.1"/>
    </source>
</evidence>
<dbReference type="OrthoDB" id="5430236at2"/>
<accession>A0A3N1KYJ2</accession>
<dbReference type="SUPFAM" id="SSF53300">
    <property type="entry name" value="vWA-like"/>
    <property type="match status" value="1"/>
</dbReference>
<evidence type="ECO:0008006" key="3">
    <source>
        <dbReference type="Google" id="ProtNLM"/>
    </source>
</evidence>